<dbReference type="InterPro" id="IPR024534">
    <property type="entry name" value="JetD_C"/>
</dbReference>
<comment type="caution">
    <text evidence="2">The sequence shown here is derived from an EMBL/GenBank/DDBJ whole genome shotgun (WGS) entry which is preliminary data.</text>
</comment>
<dbReference type="Pfam" id="PF09983">
    <property type="entry name" value="JetD_C"/>
    <property type="match status" value="1"/>
</dbReference>
<proteinExistence type="predicted"/>
<reference evidence="2 3" key="1">
    <citation type="submission" date="2016-10" db="EMBL/GenBank/DDBJ databases">
        <title>Draft genome sequences of four alkaliphilic bacteria belonging to the Anaerobacillus genus.</title>
        <authorList>
            <person name="Bassil N.M."/>
            <person name="Lloyd J.R."/>
        </authorList>
    </citation>
    <scope>NUCLEOTIDE SEQUENCE [LARGE SCALE GENOMIC DNA]</scope>
    <source>
        <strain evidence="2 3">DSM 18345</strain>
    </source>
</reference>
<accession>A0A1S2LXE9</accession>
<dbReference type="Proteomes" id="UP000179524">
    <property type="component" value="Unassembled WGS sequence"/>
</dbReference>
<keyword evidence="3" id="KW-1185">Reference proteome</keyword>
<dbReference type="EMBL" id="MLQR01000001">
    <property type="protein sequence ID" value="OIJ17188.1"/>
    <property type="molecule type" value="Genomic_DNA"/>
</dbReference>
<name>A0A1S2LXE9_9BACI</name>
<protein>
    <recommendedName>
        <fullName evidence="1">Wadjet protein JetD C-terminal domain-containing protein</fullName>
    </recommendedName>
</protein>
<evidence type="ECO:0000313" key="3">
    <source>
        <dbReference type="Proteomes" id="UP000179524"/>
    </source>
</evidence>
<evidence type="ECO:0000259" key="1">
    <source>
        <dbReference type="Pfam" id="PF09983"/>
    </source>
</evidence>
<sequence>MKKKMISFLEAAKKSTIALTELEKLAEASDTYDDFAAAVFALMDEGYLHAVKSHNKNWKELPNAFRIQKGKVKQSLIDSIQKLQFNVHPAIQLRAYFSTSEKKWVEDKPWIMKIDEYLKKNELPNVATNSSERSYELVKDEKWIDEKGGEALLETIHLFDKLKIIKTPDPLMFSLNLHRLTSTQKVHKHLIVENKATYFGLMDLLSSTSCTTLIYGSGWKIASSLSQLAQQLGLTKDEYKHEIYYFGDLDYEGISIYYFLYEKYHVTLATEFYQALIKKPFYKGKENQTSNEEAIQYFLQHFEKEEKEKIVSLFQEKGYYPQEALATNELQNIWRKATWAQN</sequence>
<dbReference type="OrthoDB" id="9809365at2"/>
<dbReference type="RefSeq" id="WP_071307914.1">
    <property type="nucleotide sequence ID" value="NZ_MLQR01000001.1"/>
</dbReference>
<dbReference type="AlphaFoldDB" id="A0A1S2LXE9"/>
<organism evidence="2 3">
    <name type="scientific">Anaerobacillus alkalilacustris</name>
    <dbReference type="NCBI Taxonomy" id="393763"/>
    <lineage>
        <taxon>Bacteria</taxon>
        <taxon>Bacillati</taxon>
        <taxon>Bacillota</taxon>
        <taxon>Bacilli</taxon>
        <taxon>Bacillales</taxon>
        <taxon>Bacillaceae</taxon>
        <taxon>Anaerobacillus</taxon>
    </lineage>
</organism>
<feature type="domain" description="Wadjet protein JetD C-terminal" evidence="1">
    <location>
        <begin position="179"/>
        <end position="325"/>
    </location>
</feature>
<gene>
    <name evidence="2" type="ORF">BKP37_01250</name>
</gene>
<evidence type="ECO:0000313" key="2">
    <source>
        <dbReference type="EMBL" id="OIJ17188.1"/>
    </source>
</evidence>